<dbReference type="OrthoDB" id="6353231at2759"/>
<dbReference type="InterPro" id="IPR001254">
    <property type="entry name" value="Trypsin_dom"/>
</dbReference>
<dbReference type="SUPFAM" id="SSF50494">
    <property type="entry name" value="Trypsin-like serine proteases"/>
    <property type="match status" value="1"/>
</dbReference>
<reference evidence="3" key="1">
    <citation type="journal article" date="2014" name="Nat. Genet.">
        <title>Genome of the human hookworm Necator americanus.</title>
        <authorList>
            <person name="Tang Y.T."/>
            <person name="Gao X."/>
            <person name="Rosa B.A."/>
            <person name="Abubucker S."/>
            <person name="Hallsworth-Pepin K."/>
            <person name="Martin J."/>
            <person name="Tyagi R."/>
            <person name="Heizer E."/>
            <person name="Zhang X."/>
            <person name="Bhonagiri-Palsikar V."/>
            <person name="Minx P."/>
            <person name="Warren W.C."/>
            <person name="Wang Q."/>
            <person name="Zhan B."/>
            <person name="Hotez P.J."/>
            <person name="Sternberg P.W."/>
            <person name="Dougall A."/>
            <person name="Gaze S.T."/>
            <person name="Mulvenna J."/>
            <person name="Sotillo J."/>
            <person name="Ranganathan S."/>
            <person name="Rabelo E.M."/>
            <person name="Wilson R.K."/>
            <person name="Felgner P.L."/>
            <person name="Bethony J."/>
            <person name="Hawdon J.M."/>
            <person name="Gasser R.B."/>
            <person name="Loukas A."/>
            <person name="Mitreva M."/>
        </authorList>
    </citation>
    <scope>NUCLEOTIDE SEQUENCE [LARGE SCALE GENOMIC DNA]</scope>
</reference>
<dbReference type="GO" id="GO:0006508">
    <property type="term" value="P:proteolysis"/>
    <property type="evidence" value="ECO:0007669"/>
    <property type="project" value="InterPro"/>
</dbReference>
<dbReference type="InterPro" id="IPR043504">
    <property type="entry name" value="Peptidase_S1_PA_chymotrypsin"/>
</dbReference>
<name>W2TPU2_NECAM</name>
<dbReference type="KEGG" id="nai:NECAME_17365"/>
<dbReference type="STRING" id="51031.W2TPU2"/>
<keyword evidence="3" id="KW-1185">Reference proteome</keyword>
<evidence type="ECO:0000259" key="1">
    <source>
        <dbReference type="Pfam" id="PF00089"/>
    </source>
</evidence>
<dbReference type="Gene3D" id="2.40.10.10">
    <property type="entry name" value="Trypsin-like serine proteases"/>
    <property type="match status" value="1"/>
</dbReference>
<evidence type="ECO:0000313" key="3">
    <source>
        <dbReference type="Proteomes" id="UP000053676"/>
    </source>
</evidence>
<dbReference type="Proteomes" id="UP000053676">
    <property type="component" value="Unassembled WGS sequence"/>
</dbReference>
<protein>
    <recommendedName>
        <fullName evidence="1">Peptidase S1 domain-containing protein</fullName>
    </recommendedName>
</protein>
<accession>W2TPU2</accession>
<organism evidence="2 3">
    <name type="scientific">Necator americanus</name>
    <name type="common">Human hookworm</name>
    <dbReference type="NCBI Taxonomy" id="51031"/>
    <lineage>
        <taxon>Eukaryota</taxon>
        <taxon>Metazoa</taxon>
        <taxon>Ecdysozoa</taxon>
        <taxon>Nematoda</taxon>
        <taxon>Chromadorea</taxon>
        <taxon>Rhabditida</taxon>
        <taxon>Rhabditina</taxon>
        <taxon>Rhabditomorpha</taxon>
        <taxon>Strongyloidea</taxon>
        <taxon>Ancylostomatidae</taxon>
        <taxon>Bunostominae</taxon>
        <taxon>Necator</taxon>
    </lineage>
</organism>
<dbReference type="InterPro" id="IPR009003">
    <property type="entry name" value="Peptidase_S1_PA"/>
</dbReference>
<dbReference type="EMBL" id="KI658121">
    <property type="protein sequence ID" value="ETN83699.1"/>
    <property type="molecule type" value="Genomic_DNA"/>
</dbReference>
<evidence type="ECO:0000313" key="2">
    <source>
        <dbReference type="EMBL" id="ETN83699.1"/>
    </source>
</evidence>
<proteinExistence type="predicted"/>
<sequence>MTGKECKKFYPKQLYDTFCTTELPDRRLCVGDSGGGITAKIDGRTYLAGVVSRGTPLKNLRRAKPDAQLHTDITKYTVLIDSWLGAKKSK</sequence>
<dbReference type="GO" id="GO:0004252">
    <property type="term" value="F:serine-type endopeptidase activity"/>
    <property type="evidence" value="ECO:0007669"/>
    <property type="project" value="InterPro"/>
</dbReference>
<feature type="domain" description="Peptidase S1" evidence="1">
    <location>
        <begin position="4"/>
        <end position="57"/>
    </location>
</feature>
<dbReference type="AlphaFoldDB" id="W2TPU2"/>
<dbReference type="Pfam" id="PF00089">
    <property type="entry name" value="Trypsin"/>
    <property type="match status" value="1"/>
</dbReference>
<gene>
    <name evidence="2" type="ORF">NECAME_17365</name>
</gene>